<organism evidence="1 2">
    <name type="scientific">Goodea atripinnis</name>
    <dbReference type="NCBI Taxonomy" id="208336"/>
    <lineage>
        <taxon>Eukaryota</taxon>
        <taxon>Metazoa</taxon>
        <taxon>Chordata</taxon>
        <taxon>Craniata</taxon>
        <taxon>Vertebrata</taxon>
        <taxon>Euteleostomi</taxon>
        <taxon>Actinopterygii</taxon>
        <taxon>Neopterygii</taxon>
        <taxon>Teleostei</taxon>
        <taxon>Neoteleostei</taxon>
        <taxon>Acanthomorphata</taxon>
        <taxon>Ovalentaria</taxon>
        <taxon>Atherinomorphae</taxon>
        <taxon>Cyprinodontiformes</taxon>
        <taxon>Goodeidae</taxon>
        <taxon>Goodea</taxon>
    </lineage>
</organism>
<evidence type="ECO:0000313" key="1">
    <source>
        <dbReference type="EMBL" id="MEQ2169024.1"/>
    </source>
</evidence>
<dbReference type="EMBL" id="JAHRIO010031927">
    <property type="protein sequence ID" value="MEQ2169024.1"/>
    <property type="molecule type" value="Genomic_DNA"/>
</dbReference>
<keyword evidence="2" id="KW-1185">Reference proteome</keyword>
<name>A0ABV0NCE1_9TELE</name>
<reference evidence="1 2" key="1">
    <citation type="submission" date="2021-06" db="EMBL/GenBank/DDBJ databases">
        <authorList>
            <person name="Palmer J.M."/>
        </authorList>
    </citation>
    <scope>NUCLEOTIDE SEQUENCE [LARGE SCALE GENOMIC DNA]</scope>
    <source>
        <strain evidence="1 2">GA_2019</strain>
        <tissue evidence="1">Muscle</tissue>
    </source>
</reference>
<dbReference type="Proteomes" id="UP001476798">
    <property type="component" value="Unassembled WGS sequence"/>
</dbReference>
<evidence type="ECO:0000313" key="2">
    <source>
        <dbReference type="Proteomes" id="UP001476798"/>
    </source>
</evidence>
<accession>A0ABV0NCE1</accession>
<protein>
    <submittedName>
        <fullName evidence="1">Uncharacterized protein</fullName>
    </submittedName>
</protein>
<sequence length="157" mass="17700">MKLSYAILLDLVQPQNKLLIYYTLGNISPKYRSRLAAICLLAMVKSKDLSQCGIDSIFERIKHDLIKPSDGVQIVTANGERTIYGALLSMCGDTVAQHEVAGFKEWGLPIVNADTVRATFENMQEQFNEDLFVKRTMASHNRQCNDIEKATTDFLRV</sequence>
<proteinExistence type="predicted"/>
<gene>
    <name evidence="1" type="ORF">GOODEAATRI_020646</name>
</gene>
<comment type="caution">
    <text evidence="1">The sequence shown here is derived from an EMBL/GenBank/DDBJ whole genome shotgun (WGS) entry which is preliminary data.</text>
</comment>